<organism evidence="1 2">
    <name type="scientific">Naganishia vaughanmartiniae</name>
    <dbReference type="NCBI Taxonomy" id="1424756"/>
    <lineage>
        <taxon>Eukaryota</taxon>
        <taxon>Fungi</taxon>
        <taxon>Dikarya</taxon>
        <taxon>Basidiomycota</taxon>
        <taxon>Agaricomycotina</taxon>
        <taxon>Tremellomycetes</taxon>
        <taxon>Filobasidiales</taxon>
        <taxon>Filobasidiaceae</taxon>
        <taxon>Naganishia</taxon>
    </lineage>
</organism>
<evidence type="ECO:0000313" key="1">
    <source>
        <dbReference type="EMBL" id="KAJ9123203.1"/>
    </source>
</evidence>
<gene>
    <name evidence="1" type="ORF">QFC22_001396</name>
</gene>
<evidence type="ECO:0000313" key="2">
    <source>
        <dbReference type="Proteomes" id="UP001243375"/>
    </source>
</evidence>
<name>A0ACC2XGQ3_9TREE</name>
<protein>
    <submittedName>
        <fullName evidence="1">Uncharacterized protein</fullName>
    </submittedName>
</protein>
<proteinExistence type="predicted"/>
<reference evidence="1" key="1">
    <citation type="submission" date="2023-04" db="EMBL/GenBank/DDBJ databases">
        <title>Draft Genome sequencing of Naganishia species isolated from polar environments using Oxford Nanopore Technology.</title>
        <authorList>
            <person name="Leo P."/>
            <person name="Venkateswaran K."/>
        </authorList>
    </citation>
    <scope>NUCLEOTIDE SEQUENCE</scope>
    <source>
        <strain evidence="1">MNA-CCFEE 5425</strain>
    </source>
</reference>
<dbReference type="EMBL" id="JASBWU010000003">
    <property type="protein sequence ID" value="KAJ9123203.1"/>
    <property type="molecule type" value="Genomic_DNA"/>
</dbReference>
<dbReference type="Proteomes" id="UP001243375">
    <property type="component" value="Unassembled WGS sequence"/>
</dbReference>
<comment type="caution">
    <text evidence="1">The sequence shown here is derived from an EMBL/GenBank/DDBJ whole genome shotgun (WGS) entry which is preliminary data.</text>
</comment>
<keyword evidence="2" id="KW-1185">Reference proteome</keyword>
<accession>A0ACC2XGQ3</accession>
<sequence length="599" mass="64998">MATATTTYTQLAKTEQVSFTRPLSAAGPGFQRDRRRSAPGISASMGQTKVMDKRKNYYAVVVLGEEQYEGKIFESWSEAELEIKGHSKTTWKVFKTRLAAEAYVAKNVPAVLPSKEAMEAYDMQMDFEPTNSLGMPLHEHFSRNFRSSPPLSSSSLPLAPPRPHFARPSSRRCSNASSRLTSPLRQEVIEEETEIALEEAVIAPYAESPTVPEPLAANKLQRKSFLFAMKSVGRSASRLEKREKDQIISPPATPDSIARPTSSFKRHRSDNALPLASASGHDQGAPIDRPESPSAPVPSTWQKTPSIRSTTSRRSQTAPSAHHNQTAPPTTARSLWTDSVQVIDLTDRPATPPCSPGKVYEEYPELADPANNGSIPNTPKFSRSAMKKNGVTLPMPAPRSPSYVQANSPLGSPWQSPTGSRMTLGKSRSILSLDALSLLHERLADVGSPTSKTSPESDYFTALEQARGHQELPTHPSAYPPKLRSMVSSSSINSAISSYSFRGTPDYNIKASLDAIAVPDSPEGCHVLSPIPSNISTSDGTRTFSESGTSSSDSSHTRSTTSTGNSISDSRKQNQKTGGLKRFLKMFSMTRAGDMTSVA</sequence>